<dbReference type="Pfam" id="PF12833">
    <property type="entry name" value="HTH_18"/>
    <property type="match status" value="1"/>
</dbReference>
<evidence type="ECO:0000256" key="3">
    <source>
        <dbReference type="ARBA" id="ARBA00023163"/>
    </source>
</evidence>
<accession>A0A0F9QWH8</accession>
<dbReference type="PROSITE" id="PS01124">
    <property type="entry name" value="HTH_ARAC_FAMILY_2"/>
    <property type="match status" value="1"/>
</dbReference>
<dbReference type="AlphaFoldDB" id="A0A0F9QWH8"/>
<dbReference type="InterPro" id="IPR009057">
    <property type="entry name" value="Homeodomain-like_sf"/>
</dbReference>
<dbReference type="SUPFAM" id="SSF46689">
    <property type="entry name" value="Homeodomain-like"/>
    <property type="match status" value="1"/>
</dbReference>
<sequence>MFDVDLRPDLNLAVHNWEIIVPNSKKFADKPLRLCFLLFDGFSNHCLGNAVEPLRAANTLSGRELYRWQFVSVTGQGVTSSSGLPVMPHESLRLAEGDILVVMPSYGYLDWCTGTTLRALRSIALRFTTIAGFDTGSWLLAEAGLLDGYHATIHWDEFQSFQDQFPMVDAIRSRFIFDRDRITCAGATAAFDLTLELILRAHGPALAMEVAQIFMTQLADVANLYQGVPRGRLVRRAITKMRDTVEQPLPITQLAKDLGCSHRKLANQVRQDLGLTPQALYRRIRLSHVRKLLDETDLPIGEIAVRAGYEDASALSRAFRLEFGVTPSSLRTRSLYAAS</sequence>
<dbReference type="SMART" id="SM00342">
    <property type="entry name" value="HTH_ARAC"/>
    <property type="match status" value="1"/>
</dbReference>
<organism evidence="5">
    <name type="scientific">marine sediment metagenome</name>
    <dbReference type="NCBI Taxonomy" id="412755"/>
    <lineage>
        <taxon>unclassified sequences</taxon>
        <taxon>metagenomes</taxon>
        <taxon>ecological metagenomes</taxon>
    </lineage>
</organism>
<proteinExistence type="predicted"/>
<dbReference type="Gene3D" id="3.40.50.880">
    <property type="match status" value="1"/>
</dbReference>
<dbReference type="InterPro" id="IPR029062">
    <property type="entry name" value="Class_I_gatase-like"/>
</dbReference>
<dbReference type="Gene3D" id="1.10.10.60">
    <property type="entry name" value="Homeodomain-like"/>
    <property type="match status" value="1"/>
</dbReference>
<dbReference type="InterPro" id="IPR052158">
    <property type="entry name" value="INH-QAR"/>
</dbReference>
<feature type="domain" description="HTH araC/xylS-type" evidence="4">
    <location>
        <begin position="235"/>
        <end position="333"/>
    </location>
</feature>
<dbReference type="EMBL" id="LAZR01001652">
    <property type="protein sequence ID" value="KKN41362.1"/>
    <property type="molecule type" value="Genomic_DNA"/>
</dbReference>
<evidence type="ECO:0000313" key="5">
    <source>
        <dbReference type="EMBL" id="KKN41362.1"/>
    </source>
</evidence>
<keyword evidence="1" id="KW-0805">Transcription regulation</keyword>
<dbReference type="GO" id="GO:0003700">
    <property type="term" value="F:DNA-binding transcription factor activity"/>
    <property type="evidence" value="ECO:0007669"/>
    <property type="project" value="InterPro"/>
</dbReference>
<gene>
    <name evidence="5" type="ORF">LCGC14_0724100</name>
</gene>
<dbReference type="InterPro" id="IPR018060">
    <property type="entry name" value="HTH_AraC"/>
</dbReference>
<reference evidence="5" key="1">
    <citation type="journal article" date="2015" name="Nature">
        <title>Complex archaea that bridge the gap between prokaryotes and eukaryotes.</title>
        <authorList>
            <person name="Spang A."/>
            <person name="Saw J.H."/>
            <person name="Jorgensen S.L."/>
            <person name="Zaremba-Niedzwiedzka K."/>
            <person name="Martijn J."/>
            <person name="Lind A.E."/>
            <person name="van Eijk R."/>
            <person name="Schleper C."/>
            <person name="Guy L."/>
            <person name="Ettema T.J."/>
        </authorList>
    </citation>
    <scope>NUCLEOTIDE SEQUENCE</scope>
</reference>
<dbReference type="GO" id="GO:0043565">
    <property type="term" value="F:sequence-specific DNA binding"/>
    <property type="evidence" value="ECO:0007669"/>
    <property type="project" value="InterPro"/>
</dbReference>
<comment type="caution">
    <text evidence="5">The sequence shown here is derived from an EMBL/GenBank/DDBJ whole genome shotgun (WGS) entry which is preliminary data.</text>
</comment>
<keyword evidence="2" id="KW-0238">DNA-binding</keyword>
<protein>
    <recommendedName>
        <fullName evidence="4">HTH araC/xylS-type domain-containing protein</fullName>
    </recommendedName>
</protein>
<dbReference type="CDD" id="cd03136">
    <property type="entry name" value="GATase1_AraC_ArgR_like"/>
    <property type="match status" value="1"/>
</dbReference>
<evidence type="ECO:0000259" key="4">
    <source>
        <dbReference type="PROSITE" id="PS01124"/>
    </source>
</evidence>
<dbReference type="InterPro" id="IPR018062">
    <property type="entry name" value="HTH_AraC-typ_CS"/>
</dbReference>
<dbReference type="SUPFAM" id="SSF52317">
    <property type="entry name" value="Class I glutamine amidotransferase-like"/>
    <property type="match status" value="1"/>
</dbReference>
<dbReference type="PANTHER" id="PTHR43130">
    <property type="entry name" value="ARAC-FAMILY TRANSCRIPTIONAL REGULATOR"/>
    <property type="match status" value="1"/>
</dbReference>
<dbReference type="PANTHER" id="PTHR43130:SF3">
    <property type="entry name" value="HTH-TYPE TRANSCRIPTIONAL REGULATOR RV1931C"/>
    <property type="match status" value="1"/>
</dbReference>
<dbReference type="PROSITE" id="PS00041">
    <property type="entry name" value="HTH_ARAC_FAMILY_1"/>
    <property type="match status" value="1"/>
</dbReference>
<keyword evidence="3" id="KW-0804">Transcription</keyword>
<evidence type="ECO:0000256" key="1">
    <source>
        <dbReference type="ARBA" id="ARBA00023015"/>
    </source>
</evidence>
<evidence type="ECO:0000256" key="2">
    <source>
        <dbReference type="ARBA" id="ARBA00023125"/>
    </source>
</evidence>
<name>A0A0F9QWH8_9ZZZZ</name>